<accession>A0A1V2H6D8</accession>
<reference evidence="1 2" key="1">
    <citation type="submission" date="2016-10" db="EMBL/GenBank/DDBJ databases">
        <title>Draft Genome sequence of Roseomonas sp. strain M3.</title>
        <authorList>
            <person name="Subhash Y."/>
            <person name="Lee S."/>
        </authorList>
    </citation>
    <scope>NUCLEOTIDE SEQUENCE [LARGE SCALE GENOMIC DNA]</scope>
    <source>
        <strain evidence="1 2">M3</strain>
    </source>
</reference>
<dbReference type="AlphaFoldDB" id="A0A1V2H6D8"/>
<gene>
    <name evidence="1" type="ORF">BKE38_08920</name>
</gene>
<name>A0A1V2H6D8_9PROT</name>
<evidence type="ECO:0000313" key="1">
    <source>
        <dbReference type="EMBL" id="ONG55693.1"/>
    </source>
</evidence>
<keyword evidence="2" id="KW-1185">Reference proteome</keyword>
<proteinExistence type="predicted"/>
<sequence length="443" mass="47921">MSDAEILRALHENLTRRSMPEMVAGRLAGLSAIQAVPALAAQLAEVAGSRPRFSFLPDDFSEPVAPARQIAKAAELFPEIEALPPTERDPAAIEAYVARLSAAIAKAPRKSDFRGDRLDRVGRRAAGLELGGHAYTKRFRFLARLEAHLATYTRERRHRALRLLGKIGLVEGISHDRFAANPAAAAFMAYYAARRGLRSTFTSDSQTRPFDQPAAALLRLAEADPATDWALVARLHPMPEVLARLTPDQRGALLAEWTAALAGLAEELESTWRRSRFQLDDMVVGRGDDSSTWNLLAQAWNSARAAWFSLLEATGQQGLLEECCPGKVMRLMAADVAAWHRADGGGLHPDTAVWRALPQPWAVLRGEAACPRSLVEVACRAAGADPQASGWVAVRLPPEPVPFTPTPELVHGVEVGAPGLALLLRKRGVFSGKASRVAPPPAL</sequence>
<dbReference type="Proteomes" id="UP000188879">
    <property type="component" value="Unassembled WGS sequence"/>
</dbReference>
<organism evidence="1 2">
    <name type="scientific">Teichococcus deserti</name>
    <dbReference type="NCBI Taxonomy" id="1817963"/>
    <lineage>
        <taxon>Bacteria</taxon>
        <taxon>Pseudomonadati</taxon>
        <taxon>Pseudomonadota</taxon>
        <taxon>Alphaproteobacteria</taxon>
        <taxon>Acetobacterales</taxon>
        <taxon>Roseomonadaceae</taxon>
        <taxon>Roseomonas</taxon>
    </lineage>
</organism>
<dbReference type="EMBL" id="MLCO01000070">
    <property type="protein sequence ID" value="ONG55693.1"/>
    <property type="molecule type" value="Genomic_DNA"/>
</dbReference>
<evidence type="ECO:0000313" key="2">
    <source>
        <dbReference type="Proteomes" id="UP000188879"/>
    </source>
</evidence>
<dbReference type="OrthoDB" id="4264468at2"/>
<protein>
    <submittedName>
        <fullName evidence="1">Uncharacterized protein</fullName>
    </submittedName>
</protein>
<comment type="caution">
    <text evidence="1">The sequence shown here is derived from an EMBL/GenBank/DDBJ whole genome shotgun (WGS) entry which is preliminary data.</text>
</comment>